<dbReference type="Proteomes" id="UP000003416">
    <property type="component" value="Unassembled WGS sequence"/>
</dbReference>
<accession>F3PY72</accession>
<reference evidence="1 2" key="1">
    <citation type="submission" date="2011-02" db="EMBL/GenBank/DDBJ databases">
        <authorList>
            <person name="Weinstock G."/>
            <person name="Sodergren E."/>
            <person name="Clifton S."/>
            <person name="Fulton L."/>
            <person name="Fulton B."/>
            <person name="Courtney L."/>
            <person name="Fronick C."/>
            <person name="Harrison M."/>
            <person name="Strong C."/>
            <person name="Farmer C."/>
            <person name="Delahaunty K."/>
            <person name="Markovic C."/>
            <person name="Hall O."/>
            <person name="Minx P."/>
            <person name="Tomlinson C."/>
            <person name="Mitreva M."/>
            <person name="Hou S."/>
            <person name="Chen J."/>
            <person name="Wollam A."/>
            <person name="Pepin K.H."/>
            <person name="Johnson M."/>
            <person name="Bhonagiri V."/>
            <person name="Zhang X."/>
            <person name="Suruliraj S."/>
            <person name="Warren W."/>
            <person name="Chinwalla A."/>
            <person name="Mardis E.R."/>
            <person name="Wilson R.K."/>
        </authorList>
    </citation>
    <scope>NUCLEOTIDE SEQUENCE [LARGE SCALE GENOMIC DNA]</scope>
    <source>
        <strain evidence="1 2">YIT 12057</strain>
    </source>
</reference>
<gene>
    <name evidence="1" type="ORF">HMPREF9446_03720</name>
</gene>
<dbReference type="STRING" id="763034.HMPREF9446_03720"/>
<organism evidence="1 2">
    <name type="scientific">Bacteroides fluxus YIT 12057</name>
    <dbReference type="NCBI Taxonomy" id="763034"/>
    <lineage>
        <taxon>Bacteria</taxon>
        <taxon>Pseudomonadati</taxon>
        <taxon>Bacteroidota</taxon>
        <taxon>Bacteroidia</taxon>
        <taxon>Bacteroidales</taxon>
        <taxon>Bacteroidaceae</taxon>
        <taxon>Bacteroides</taxon>
    </lineage>
</organism>
<keyword evidence="2" id="KW-1185">Reference proteome</keyword>
<comment type="caution">
    <text evidence="1">The sequence shown here is derived from an EMBL/GenBank/DDBJ whole genome shotgun (WGS) entry which is preliminary data.</text>
</comment>
<dbReference type="EMBL" id="AFBN01000108">
    <property type="protein sequence ID" value="EGF50632.1"/>
    <property type="molecule type" value="Genomic_DNA"/>
</dbReference>
<evidence type="ECO:0000313" key="2">
    <source>
        <dbReference type="Proteomes" id="UP000003416"/>
    </source>
</evidence>
<evidence type="ECO:0000313" key="1">
    <source>
        <dbReference type="EMBL" id="EGF50632.1"/>
    </source>
</evidence>
<dbReference type="AlphaFoldDB" id="F3PY72"/>
<protein>
    <submittedName>
        <fullName evidence="1">Uncharacterized protein</fullName>
    </submittedName>
</protein>
<name>F3PY72_9BACE</name>
<dbReference type="HOGENOM" id="CLU_3212398_0_0_10"/>
<proteinExistence type="predicted"/>
<sequence>MLPLINSQELFFTSLYVSWFLVSKVIEEFLDLQCALYRMLTFGK</sequence>